<keyword evidence="2" id="KW-0812">Transmembrane</keyword>
<accession>A0A1A8WFV6</accession>
<feature type="transmembrane region" description="Helical" evidence="2">
    <location>
        <begin position="752"/>
        <end position="772"/>
    </location>
</feature>
<feature type="transmembrane region" description="Helical" evidence="2">
    <location>
        <begin position="778"/>
        <end position="797"/>
    </location>
</feature>
<feature type="region of interest" description="Disordered" evidence="1">
    <location>
        <begin position="565"/>
        <end position="596"/>
    </location>
</feature>
<feature type="region of interest" description="Disordered" evidence="1">
    <location>
        <begin position="253"/>
        <end position="275"/>
    </location>
</feature>
<feature type="region of interest" description="Disordered" evidence="1">
    <location>
        <begin position="212"/>
        <end position="235"/>
    </location>
</feature>
<dbReference type="VEuPathDB" id="PlasmoDB:PocGH01_08042900"/>
<evidence type="ECO:0000256" key="1">
    <source>
        <dbReference type="SAM" id="MobiDB-lite"/>
    </source>
</evidence>
<organism evidence="3 4">
    <name type="scientific">Plasmodium ovale curtisi</name>
    <dbReference type="NCBI Taxonomy" id="864141"/>
    <lineage>
        <taxon>Eukaryota</taxon>
        <taxon>Sar</taxon>
        <taxon>Alveolata</taxon>
        <taxon>Apicomplexa</taxon>
        <taxon>Aconoidasida</taxon>
        <taxon>Haemosporida</taxon>
        <taxon>Plasmodiidae</taxon>
        <taxon>Plasmodium</taxon>
        <taxon>Plasmodium (Plasmodium)</taxon>
    </lineage>
</organism>
<feature type="transmembrane region" description="Helical" evidence="2">
    <location>
        <begin position="679"/>
        <end position="701"/>
    </location>
</feature>
<dbReference type="AlphaFoldDB" id="A0A1A8WFV6"/>
<keyword evidence="2" id="KW-1133">Transmembrane helix</keyword>
<feature type="transmembrane region" description="Helical" evidence="2">
    <location>
        <begin position="847"/>
        <end position="869"/>
    </location>
</feature>
<evidence type="ECO:0000313" key="4">
    <source>
        <dbReference type="Proteomes" id="UP000078546"/>
    </source>
</evidence>
<reference evidence="4" key="1">
    <citation type="submission" date="2016-05" db="EMBL/GenBank/DDBJ databases">
        <authorList>
            <person name="Naeem Raeece"/>
        </authorList>
    </citation>
    <scope>NUCLEOTIDE SEQUENCE [LARGE SCALE GENOMIC DNA]</scope>
</reference>
<dbReference type="EMBL" id="FLQV01000321">
    <property type="protein sequence ID" value="SBS90078.1"/>
    <property type="molecule type" value="Genomic_DNA"/>
</dbReference>
<feature type="compositionally biased region" description="Acidic residues" evidence="1">
    <location>
        <begin position="45"/>
        <end position="54"/>
    </location>
</feature>
<feature type="transmembrane region" description="Helical" evidence="2">
    <location>
        <begin position="818"/>
        <end position="841"/>
    </location>
</feature>
<evidence type="ECO:0000256" key="2">
    <source>
        <dbReference type="SAM" id="Phobius"/>
    </source>
</evidence>
<feature type="transmembrane region" description="Helical" evidence="2">
    <location>
        <begin position="713"/>
        <end position="731"/>
    </location>
</feature>
<feature type="transmembrane region" description="Helical" evidence="2">
    <location>
        <begin position="421"/>
        <end position="439"/>
    </location>
</feature>
<protein>
    <submittedName>
        <fullName evidence="3">Uncharacterized protein</fullName>
    </submittedName>
</protein>
<feature type="compositionally biased region" description="Gly residues" evidence="1">
    <location>
        <begin position="260"/>
        <end position="274"/>
    </location>
</feature>
<feature type="transmembrane region" description="Helical" evidence="2">
    <location>
        <begin position="385"/>
        <end position="409"/>
    </location>
</feature>
<feature type="compositionally biased region" description="Polar residues" evidence="1">
    <location>
        <begin position="27"/>
        <end position="41"/>
    </location>
</feature>
<evidence type="ECO:0000313" key="3">
    <source>
        <dbReference type="EMBL" id="SBS90078.1"/>
    </source>
</evidence>
<sequence length="884" mass="101727">MDAYTDENVLSISKSGGVTYGEKLNDENSPNNMEEQYQEGYTEQFVEEDREEDNYYGKESYPDSYYDDGKNNSNAKNVTGMMEEEADVKVGGARGGEGQEEEGGGYPIDMRYGNDLNKELLLNVDNKKKKNKYVNMFKKKGEKKNTDVKVKDIPYCSFNNLEDGDKEGNAVGEMHDEEEKNYGNNGDGNGNVVGIGRGDHSGYNMFNKEKLKKMEKKKKKMAEKSRKKKKDDETDDKKFSEVYNSIYENLRKKKEVKQSGEGGGGGGRGDGGSSSMGNIGMNGIDHYRGKNDFYEINYNSSDHINSLSSVDDDSLFNEDVLKKYIIGQVLNIIRTSFHWAVTSFFLFFMFDHFSVFYVYRLVSFLTLFLFTPISIYLVKKRNVKFFLIATNTVRLIIWGFCIPFLYTIYKDEIKKYYVNKIYEFLFTCLLILDNIQVNISNLIDIDNNGIDFISKKYNLKINEKAKRKFLTLHQFFFDASFIVVNPLIVFVMYLFSNLFSDSNLRDVFIYLSSFIFALITIITLVVYTTGLENAESMLQRNESNHNTNYLQSQNTADSLEDVLDEERGGGYNTGNDGEGGSEDEKGNGKTKGRVSTGAKENDFVGYYAKQDNSKRVNSVTYGSYPNIYSDQTKKYLTERSHNEYDDYVGGEENSLSDQYRKQFYEMLNNIMRIKNENMLLFYVCSLSYLNSVEDIMILMLIPLTSIFVCEFFYVNNIFVQILIAVILISLTKCFENISYYSNKRNIIALKDIFIGIILTGASLLFFFFPFLMINHLNIYSFLIFYSICCLFYFFFSTNLKTTLSLNLQKYVRESKSDIYNFVGLFMSFVNLIFVILTSIFLSELDNFVVNYVIICLFLIMLLGLLYAWASSTLRREGSRVGVLP</sequence>
<feature type="region of interest" description="Disordered" evidence="1">
    <location>
        <begin position="17"/>
        <end position="110"/>
    </location>
</feature>
<dbReference type="Proteomes" id="UP000078546">
    <property type="component" value="Unassembled WGS sequence"/>
</dbReference>
<proteinExistence type="predicted"/>
<name>A0A1A8WFV6_PLAOA</name>
<feature type="transmembrane region" description="Helical" evidence="2">
    <location>
        <begin position="507"/>
        <end position="530"/>
    </location>
</feature>
<feature type="transmembrane region" description="Helical" evidence="2">
    <location>
        <begin position="356"/>
        <end position="378"/>
    </location>
</feature>
<keyword evidence="2" id="KW-0472">Membrane</keyword>
<gene>
    <name evidence="3" type="ORF">POVCU1_017520</name>
</gene>
<feature type="compositionally biased region" description="Gly residues" evidence="1">
    <location>
        <begin position="569"/>
        <end position="578"/>
    </location>
</feature>
<feature type="compositionally biased region" description="Basic residues" evidence="1">
    <location>
        <begin position="212"/>
        <end position="229"/>
    </location>
</feature>
<feature type="transmembrane region" description="Helical" evidence="2">
    <location>
        <begin position="475"/>
        <end position="495"/>
    </location>
</feature>